<evidence type="ECO:0000259" key="1">
    <source>
        <dbReference type="PROSITE" id="PS50181"/>
    </source>
</evidence>
<dbReference type="InterPro" id="IPR011043">
    <property type="entry name" value="Gal_Oxase/kelch_b-propeller"/>
</dbReference>
<sequence>MSDLPSDLVEEILCRVPTTSLKRLRSTCKRWNHFRKAPKQSSVLMLKAYKLCPISVDLNVVPPSVEFKDALDLKFSHSNSGQVDIAHVFHCDGLLLCITEDNKPVVWNPCLGESRWIQHEIGYDRYCEFALGYDNNQSCRSYKILMFWNSLYWENCQTNKPVGRFEIYELSSNSWRIVNPRSCPRIGIRYRGVTLKGNTYWISKDDNEDNYLLTFDFTGERFKRLCLPTIQNRGSYMALSSVREEELSVLCLNSIDSHELEMWVTKKIDTEAEFSWSKSFVVDLRIPRDNSLFAFTSLLIDEEKKVALSCNSLFGYGRNVVYTIGEDNEYYTEIRVMLHNNHIDRSWKPFIFNYVPSLVQIPTKVET</sequence>
<dbReference type="CDD" id="cd22157">
    <property type="entry name" value="F-box_AtFBW1-like"/>
    <property type="match status" value="1"/>
</dbReference>
<dbReference type="Gramene" id="ESQ47587">
    <property type="protein sequence ID" value="ESQ47587"/>
    <property type="gene ID" value="EUTSA_v10021950mg"/>
</dbReference>
<dbReference type="Pfam" id="PF07734">
    <property type="entry name" value="FBA_1"/>
    <property type="match status" value="1"/>
</dbReference>
<dbReference type="SUPFAM" id="SSF50965">
    <property type="entry name" value="Galactose oxidase, central domain"/>
    <property type="match status" value="1"/>
</dbReference>
<name>V4LYI7_EUTSA</name>
<feature type="domain" description="F-box" evidence="1">
    <location>
        <begin position="1"/>
        <end position="32"/>
    </location>
</feature>
<dbReference type="NCBIfam" id="TIGR01640">
    <property type="entry name" value="F_box_assoc_1"/>
    <property type="match status" value="1"/>
</dbReference>
<evidence type="ECO:0000313" key="3">
    <source>
        <dbReference type="Proteomes" id="UP000030689"/>
    </source>
</evidence>
<dbReference type="Gene3D" id="1.20.1280.50">
    <property type="match status" value="1"/>
</dbReference>
<dbReference type="STRING" id="72664.V4LYI7"/>
<proteinExistence type="predicted"/>
<dbReference type="AlphaFoldDB" id="V4LYI7"/>
<dbReference type="PANTHER" id="PTHR31672">
    <property type="entry name" value="BNACNNG10540D PROTEIN"/>
    <property type="match status" value="1"/>
</dbReference>
<dbReference type="InterPro" id="IPR006527">
    <property type="entry name" value="F-box-assoc_dom_typ1"/>
</dbReference>
<dbReference type="InterPro" id="IPR001810">
    <property type="entry name" value="F-box_dom"/>
</dbReference>
<dbReference type="SUPFAM" id="SSF81383">
    <property type="entry name" value="F-box domain"/>
    <property type="match status" value="1"/>
</dbReference>
<dbReference type="InterPro" id="IPR050796">
    <property type="entry name" value="SCF_F-box_component"/>
</dbReference>
<dbReference type="KEGG" id="eus:EUTSA_v10021950mg"/>
<dbReference type="Pfam" id="PF00646">
    <property type="entry name" value="F-box"/>
    <property type="match status" value="1"/>
</dbReference>
<dbReference type="InterPro" id="IPR036047">
    <property type="entry name" value="F-box-like_dom_sf"/>
</dbReference>
<accession>V4LYI7</accession>
<gene>
    <name evidence="2" type="ORF">EUTSA_v10021950mg</name>
</gene>
<evidence type="ECO:0000313" key="2">
    <source>
        <dbReference type="EMBL" id="ESQ47587.1"/>
    </source>
</evidence>
<dbReference type="PROSITE" id="PS50181">
    <property type="entry name" value="FBOX"/>
    <property type="match status" value="1"/>
</dbReference>
<protein>
    <recommendedName>
        <fullName evidence="1">F-box domain-containing protein</fullName>
    </recommendedName>
</protein>
<reference evidence="2 3" key="1">
    <citation type="journal article" date="2013" name="Front. Plant Sci.">
        <title>The Reference Genome of the Halophytic Plant Eutrema salsugineum.</title>
        <authorList>
            <person name="Yang R."/>
            <person name="Jarvis D.E."/>
            <person name="Chen H."/>
            <person name="Beilstein M.A."/>
            <person name="Grimwood J."/>
            <person name="Jenkins J."/>
            <person name="Shu S."/>
            <person name="Prochnik S."/>
            <person name="Xin M."/>
            <person name="Ma C."/>
            <person name="Schmutz J."/>
            <person name="Wing R.A."/>
            <person name="Mitchell-Olds T."/>
            <person name="Schumaker K.S."/>
            <person name="Wang X."/>
        </authorList>
    </citation>
    <scope>NUCLEOTIDE SEQUENCE [LARGE SCALE GENOMIC DNA]</scope>
</reference>
<keyword evidence="3" id="KW-1185">Reference proteome</keyword>
<dbReference type="OMA" id="MDITCES"/>
<dbReference type="Proteomes" id="UP000030689">
    <property type="component" value="Unassembled WGS sequence"/>
</dbReference>
<dbReference type="PANTHER" id="PTHR31672:SF13">
    <property type="entry name" value="F-BOX PROTEIN CPR30-LIKE"/>
    <property type="match status" value="1"/>
</dbReference>
<dbReference type="InterPro" id="IPR017451">
    <property type="entry name" value="F-box-assoc_interact_dom"/>
</dbReference>
<dbReference type="EMBL" id="KI517408">
    <property type="protein sequence ID" value="ESQ47587.1"/>
    <property type="molecule type" value="Genomic_DNA"/>
</dbReference>
<organism evidence="2 3">
    <name type="scientific">Eutrema salsugineum</name>
    <name type="common">Saltwater cress</name>
    <name type="synonym">Sisymbrium salsugineum</name>
    <dbReference type="NCBI Taxonomy" id="72664"/>
    <lineage>
        <taxon>Eukaryota</taxon>
        <taxon>Viridiplantae</taxon>
        <taxon>Streptophyta</taxon>
        <taxon>Embryophyta</taxon>
        <taxon>Tracheophyta</taxon>
        <taxon>Spermatophyta</taxon>
        <taxon>Magnoliopsida</taxon>
        <taxon>eudicotyledons</taxon>
        <taxon>Gunneridae</taxon>
        <taxon>Pentapetalae</taxon>
        <taxon>rosids</taxon>
        <taxon>malvids</taxon>
        <taxon>Brassicales</taxon>
        <taxon>Brassicaceae</taxon>
        <taxon>Eutremeae</taxon>
        <taxon>Eutrema</taxon>
    </lineage>
</organism>